<comment type="similarity">
    <text evidence="2">Belongs to the acyltransferase 3 family.</text>
</comment>
<dbReference type="RefSeq" id="WP_074766693.1">
    <property type="nucleotide sequence ID" value="NZ_FNWO01000004.1"/>
</dbReference>
<dbReference type="EMBL" id="FNWO01000004">
    <property type="protein sequence ID" value="SEH32680.1"/>
    <property type="molecule type" value="Genomic_DNA"/>
</dbReference>
<feature type="transmembrane region" description="Helical" evidence="7">
    <location>
        <begin position="270"/>
        <end position="292"/>
    </location>
</feature>
<feature type="transmembrane region" description="Helical" evidence="7">
    <location>
        <begin position="12"/>
        <end position="29"/>
    </location>
</feature>
<evidence type="ECO:0000313" key="9">
    <source>
        <dbReference type="EMBL" id="SEH32680.1"/>
    </source>
</evidence>
<keyword evidence="4 7" id="KW-0812">Transmembrane</keyword>
<feature type="transmembrane region" description="Helical" evidence="7">
    <location>
        <begin position="152"/>
        <end position="169"/>
    </location>
</feature>
<dbReference type="OrthoDB" id="8678265at2"/>
<organism evidence="9 10">
    <name type="scientific">Magnetospirillum fulvum</name>
    <name type="common">Rhodospirillum fulvum</name>
    <dbReference type="NCBI Taxonomy" id="1082"/>
    <lineage>
        <taxon>Bacteria</taxon>
        <taxon>Pseudomonadati</taxon>
        <taxon>Pseudomonadota</taxon>
        <taxon>Alphaproteobacteria</taxon>
        <taxon>Rhodospirillales</taxon>
        <taxon>Rhodospirillaceae</taxon>
        <taxon>Magnetospirillum</taxon>
    </lineage>
</organism>
<accession>A0A1H6HF09</accession>
<evidence type="ECO:0000256" key="2">
    <source>
        <dbReference type="ARBA" id="ARBA00007400"/>
    </source>
</evidence>
<evidence type="ECO:0000256" key="5">
    <source>
        <dbReference type="ARBA" id="ARBA00022989"/>
    </source>
</evidence>
<proteinExistence type="inferred from homology"/>
<dbReference type="Pfam" id="PF01757">
    <property type="entry name" value="Acyl_transf_3"/>
    <property type="match status" value="1"/>
</dbReference>
<evidence type="ECO:0000256" key="6">
    <source>
        <dbReference type="ARBA" id="ARBA00023136"/>
    </source>
</evidence>
<dbReference type="GO" id="GO:0009246">
    <property type="term" value="P:enterobacterial common antigen biosynthetic process"/>
    <property type="evidence" value="ECO:0007669"/>
    <property type="project" value="TreeGrafter"/>
</dbReference>
<dbReference type="AlphaFoldDB" id="A0A1H6HF09"/>
<sequence length="348" mass="37740">MTDTGKDSLASDFAKSFGIVLVVLGHVLRGLQKAGILPAGNILNEVDSAIYLFHMPLFFYLSGLFFLITFDKIGYFGMLRRSTLTILAPLAIWSYLQTGLQYAFPGGANRQISLYDFLTAPFPPQQQFWFLGVLFLVMTVVGIPAAAGRRKWLFRAMCAASLAFAIAAHDQIKTALIETSYTFLAAQFAVNLPFFLLGICVGSVSPRGLHSPASLWFAGFAAAIATASLLPPTAMVRPLLAICAVLAIHGCCLAWAECITRTGWTRFSRIAAFIGMNSMIIYLAHVIFAAGFRSTLLQFGIDDATAHILLGTVVGVAAPLALLPAGTRLQNRFPRLARAMLPVRLNRT</sequence>
<reference evidence="10" key="1">
    <citation type="submission" date="2016-10" db="EMBL/GenBank/DDBJ databases">
        <authorList>
            <person name="Varghese N."/>
            <person name="Submissions S."/>
        </authorList>
    </citation>
    <scope>NUCLEOTIDE SEQUENCE [LARGE SCALE GENOMIC DNA]</scope>
    <source>
        <strain evidence="10">DSM 13234</strain>
    </source>
</reference>
<protein>
    <submittedName>
        <fullName evidence="9">Fucose 4-O-acetylase</fullName>
    </submittedName>
</protein>
<feature type="transmembrane region" description="Helical" evidence="7">
    <location>
        <begin position="236"/>
        <end position="258"/>
    </location>
</feature>
<feature type="transmembrane region" description="Helical" evidence="7">
    <location>
        <begin position="213"/>
        <end position="230"/>
    </location>
</feature>
<comment type="subcellular location">
    <subcellularLocation>
        <location evidence="1">Cell membrane</location>
        <topology evidence="1">Multi-pass membrane protein</topology>
    </subcellularLocation>
</comment>
<dbReference type="GO" id="GO:0016413">
    <property type="term" value="F:O-acetyltransferase activity"/>
    <property type="evidence" value="ECO:0007669"/>
    <property type="project" value="TreeGrafter"/>
</dbReference>
<feature type="transmembrane region" description="Helical" evidence="7">
    <location>
        <begin position="304"/>
        <end position="325"/>
    </location>
</feature>
<evidence type="ECO:0000256" key="3">
    <source>
        <dbReference type="ARBA" id="ARBA00022475"/>
    </source>
</evidence>
<evidence type="ECO:0000313" key="10">
    <source>
        <dbReference type="Proteomes" id="UP000182983"/>
    </source>
</evidence>
<keyword evidence="3" id="KW-1003">Cell membrane</keyword>
<evidence type="ECO:0000256" key="1">
    <source>
        <dbReference type="ARBA" id="ARBA00004651"/>
    </source>
</evidence>
<evidence type="ECO:0000256" key="4">
    <source>
        <dbReference type="ARBA" id="ARBA00022692"/>
    </source>
</evidence>
<dbReference type="Proteomes" id="UP000182983">
    <property type="component" value="Unassembled WGS sequence"/>
</dbReference>
<dbReference type="PANTHER" id="PTHR40074">
    <property type="entry name" value="O-ACETYLTRANSFERASE WECH"/>
    <property type="match status" value="1"/>
</dbReference>
<keyword evidence="5 7" id="KW-1133">Transmembrane helix</keyword>
<evidence type="ECO:0000256" key="7">
    <source>
        <dbReference type="SAM" id="Phobius"/>
    </source>
</evidence>
<feature type="transmembrane region" description="Helical" evidence="7">
    <location>
        <begin position="128"/>
        <end position="147"/>
    </location>
</feature>
<feature type="domain" description="Acyltransferase 3" evidence="8">
    <location>
        <begin position="11"/>
        <end position="322"/>
    </location>
</feature>
<name>A0A1H6HF09_MAGFU</name>
<dbReference type="PANTHER" id="PTHR40074:SF2">
    <property type="entry name" value="O-ACETYLTRANSFERASE WECH"/>
    <property type="match status" value="1"/>
</dbReference>
<dbReference type="InterPro" id="IPR002656">
    <property type="entry name" value="Acyl_transf_3_dom"/>
</dbReference>
<evidence type="ECO:0000259" key="8">
    <source>
        <dbReference type="Pfam" id="PF01757"/>
    </source>
</evidence>
<feature type="transmembrane region" description="Helical" evidence="7">
    <location>
        <begin position="82"/>
        <end position="104"/>
    </location>
</feature>
<feature type="transmembrane region" description="Helical" evidence="7">
    <location>
        <begin position="49"/>
        <end position="70"/>
    </location>
</feature>
<keyword evidence="10" id="KW-1185">Reference proteome</keyword>
<feature type="transmembrane region" description="Helical" evidence="7">
    <location>
        <begin position="181"/>
        <end position="201"/>
    </location>
</feature>
<gene>
    <name evidence="9" type="ORF">SAMN04244559_01295</name>
</gene>
<dbReference type="GO" id="GO:0005886">
    <property type="term" value="C:plasma membrane"/>
    <property type="evidence" value="ECO:0007669"/>
    <property type="project" value="UniProtKB-SubCell"/>
</dbReference>
<keyword evidence="6 7" id="KW-0472">Membrane</keyword>